<dbReference type="PANTHER" id="PTHR15835">
    <property type="entry name" value="NUCLEAR-INTERACTING PARTNER OF ALK"/>
    <property type="match status" value="1"/>
</dbReference>
<feature type="domain" description="C3HC-type" evidence="7">
    <location>
        <begin position="69"/>
        <end position="158"/>
    </location>
</feature>
<keyword evidence="3" id="KW-0863">Zinc-finger</keyword>
<organism evidence="9 10">
    <name type="scientific">Thalassiosira pseudonana</name>
    <name type="common">Marine diatom</name>
    <name type="synonym">Cyclotella nana</name>
    <dbReference type="NCBI Taxonomy" id="35128"/>
    <lineage>
        <taxon>Eukaryota</taxon>
        <taxon>Sar</taxon>
        <taxon>Stramenopiles</taxon>
        <taxon>Ochrophyta</taxon>
        <taxon>Bacillariophyta</taxon>
        <taxon>Coscinodiscophyceae</taxon>
        <taxon>Thalassiosirophycidae</taxon>
        <taxon>Thalassiosirales</taxon>
        <taxon>Thalassiosiraceae</taxon>
        <taxon>Thalassiosira</taxon>
    </lineage>
</organism>
<dbReference type="InterPro" id="IPR012935">
    <property type="entry name" value="NuBaID_N"/>
</dbReference>
<dbReference type="OMA" id="SHTEECP"/>
<evidence type="ECO:0000313" key="9">
    <source>
        <dbReference type="EMBL" id="EED94171.1"/>
    </source>
</evidence>
<proteinExistence type="predicted"/>
<evidence type="ECO:0000256" key="1">
    <source>
        <dbReference type="ARBA" id="ARBA00004123"/>
    </source>
</evidence>
<keyword evidence="5" id="KW-0539">Nucleus</keyword>
<dbReference type="Pfam" id="PF07967">
    <property type="entry name" value="zf-C3HC"/>
    <property type="match status" value="1"/>
</dbReference>
<evidence type="ECO:0000256" key="3">
    <source>
        <dbReference type="ARBA" id="ARBA00022771"/>
    </source>
</evidence>
<dbReference type="Pfam" id="PF08600">
    <property type="entry name" value="NuBaID_C"/>
    <property type="match status" value="1"/>
</dbReference>
<dbReference type="Proteomes" id="UP000001449">
    <property type="component" value="Chromosome 3"/>
</dbReference>
<evidence type="ECO:0000256" key="6">
    <source>
        <dbReference type="SAM" id="MobiDB-lite"/>
    </source>
</evidence>
<name>B8BXA4_THAPS</name>
<dbReference type="EMBL" id="CM000640">
    <property type="protein sequence ID" value="EED94171.1"/>
    <property type="molecule type" value="Genomic_DNA"/>
</dbReference>
<dbReference type="PaxDb" id="35128-Thaps3265"/>
<feature type="domain" description="NuBaID C-terminal" evidence="8">
    <location>
        <begin position="300"/>
        <end position="390"/>
    </location>
</feature>
<dbReference type="GO" id="GO:0005634">
    <property type="term" value="C:nucleus"/>
    <property type="evidence" value="ECO:0000318"/>
    <property type="project" value="GO_Central"/>
</dbReference>
<dbReference type="AlphaFoldDB" id="B8BXA4"/>
<evidence type="ECO:0000259" key="7">
    <source>
        <dbReference type="Pfam" id="PF07967"/>
    </source>
</evidence>
<dbReference type="RefSeq" id="XP_002288735.1">
    <property type="nucleotide sequence ID" value="XM_002288699.1"/>
</dbReference>
<dbReference type="GeneID" id="7444052"/>
<keyword evidence="4" id="KW-0862">Zinc</keyword>
<comment type="subcellular location">
    <subcellularLocation>
        <location evidence="1">Nucleus</location>
    </subcellularLocation>
</comment>
<keyword evidence="2" id="KW-0479">Metal-binding</keyword>
<dbReference type="GO" id="GO:0008270">
    <property type="term" value="F:zinc ion binding"/>
    <property type="evidence" value="ECO:0007669"/>
    <property type="project" value="UniProtKB-KW"/>
</dbReference>
<dbReference type="STRING" id="35128.B8BXA4"/>
<feature type="compositionally biased region" description="Low complexity" evidence="6">
    <location>
        <begin position="37"/>
        <end position="53"/>
    </location>
</feature>
<evidence type="ECO:0000256" key="4">
    <source>
        <dbReference type="ARBA" id="ARBA00022833"/>
    </source>
</evidence>
<dbReference type="PANTHER" id="PTHR15835:SF6">
    <property type="entry name" value="ZINC FINGER C3HC-TYPE PROTEIN 1"/>
    <property type="match status" value="1"/>
</dbReference>
<dbReference type="eggNOG" id="KOG4765">
    <property type="taxonomic scope" value="Eukaryota"/>
</dbReference>
<dbReference type="InterPro" id="IPR013909">
    <property type="entry name" value="NuBaID_C"/>
</dbReference>
<sequence length="424" mass="46714">MPSAITQHPRSVDDLVKSVNDTLASWKSAFDVKPSDAASNASTRSPTSAAAATDKSPSKLWKEEQRIYLSQEAYRQRLETFRPDSYFAKPLALSPLVCAAFGWQNTDTDIIKCKHPKCNATLCIDFHPDLDKESHDNLCQKYLEMLASSHTEECPFQSFAGRWLKVMNRQCCRGAATGECNDPESLAVVEKETDEETIVSKTRQSLGGVSSGFYVPPYFLSLSSDFLIFEDCSGDGSITRGIVSENATQVKEKLQATIGDDAEFNVETPEAITRVCREILPGCDTCDVEHDKSISYVSKLLATFGWGISEGDSDAEESNSVVKCHLCLARSLLTVKQSSLEAPQKKRRIEITTNDAGIKLIDSHRMYCPYVSGFAFGAGHQTKLPGWKVVVLNLLKSSMKNAKSNLQVMKLSTCLYGDVRGSSH</sequence>
<dbReference type="KEGG" id="tps:THAPSDRAFT_3265"/>
<evidence type="ECO:0000256" key="5">
    <source>
        <dbReference type="ARBA" id="ARBA00023242"/>
    </source>
</evidence>
<reference evidence="9 10" key="1">
    <citation type="journal article" date="2004" name="Science">
        <title>The genome of the diatom Thalassiosira pseudonana: ecology, evolution, and metabolism.</title>
        <authorList>
            <person name="Armbrust E.V."/>
            <person name="Berges J.A."/>
            <person name="Bowler C."/>
            <person name="Green B.R."/>
            <person name="Martinez D."/>
            <person name="Putnam N.H."/>
            <person name="Zhou S."/>
            <person name="Allen A.E."/>
            <person name="Apt K.E."/>
            <person name="Bechner M."/>
            <person name="Brzezinski M.A."/>
            <person name="Chaal B.K."/>
            <person name="Chiovitti A."/>
            <person name="Davis A.K."/>
            <person name="Demarest M.S."/>
            <person name="Detter J.C."/>
            <person name="Glavina T."/>
            <person name="Goodstein D."/>
            <person name="Hadi M.Z."/>
            <person name="Hellsten U."/>
            <person name="Hildebrand M."/>
            <person name="Jenkins B.D."/>
            <person name="Jurka J."/>
            <person name="Kapitonov V.V."/>
            <person name="Kroger N."/>
            <person name="Lau W.W."/>
            <person name="Lane T.W."/>
            <person name="Larimer F.W."/>
            <person name="Lippmeier J.C."/>
            <person name="Lucas S."/>
            <person name="Medina M."/>
            <person name="Montsant A."/>
            <person name="Obornik M."/>
            <person name="Parker M.S."/>
            <person name="Palenik B."/>
            <person name="Pazour G.J."/>
            <person name="Richardson P.M."/>
            <person name="Rynearson T.A."/>
            <person name="Saito M.A."/>
            <person name="Schwartz D.C."/>
            <person name="Thamatrakoln K."/>
            <person name="Valentin K."/>
            <person name="Vardi A."/>
            <person name="Wilkerson F.P."/>
            <person name="Rokhsar D.S."/>
        </authorList>
    </citation>
    <scope>NUCLEOTIDE SEQUENCE [LARGE SCALE GENOMIC DNA]</scope>
    <source>
        <strain evidence="9 10">CCMP1335</strain>
    </source>
</reference>
<protein>
    <recommendedName>
        <fullName evidence="11">C3HC-type domain-containing protein</fullName>
    </recommendedName>
</protein>
<dbReference type="HOGENOM" id="CLU_648130_0_0_1"/>
<gene>
    <name evidence="9" type="ORF">THAPSDRAFT_3265</name>
</gene>
<evidence type="ECO:0000259" key="8">
    <source>
        <dbReference type="Pfam" id="PF08600"/>
    </source>
</evidence>
<dbReference type="InParanoid" id="B8BXA4"/>
<feature type="region of interest" description="Disordered" evidence="6">
    <location>
        <begin position="35"/>
        <end position="57"/>
    </location>
</feature>
<reference evidence="9 10" key="2">
    <citation type="journal article" date="2008" name="Nature">
        <title>The Phaeodactylum genome reveals the evolutionary history of diatom genomes.</title>
        <authorList>
            <person name="Bowler C."/>
            <person name="Allen A.E."/>
            <person name="Badger J.H."/>
            <person name="Grimwood J."/>
            <person name="Jabbari K."/>
            <person name="Kuo A."/>
            <person name="Maheswari U."/>
            <person name="Martens C."/>
            <person name="Maumus F."/>
            <person name="Otillar R.P."/>
            <person name="Rayko E."/>
            <person name="Salamov A."/>
            <person name="Vandepoele K."/>
            <person name="Beszteri B."/>
            <person name="Gruber A."/>
            <person name="Heijde M."/>
            <person name="Katinka M."/>
            <person name="Mock T."/>
            <person name="Valentin K."/>
            <person name="Verret F."/>
            <person name="Berges J.A."/>
            <person name="Brownlee C."/>
            <person name="Cadoret J.P."/>
            <person name="Chiovitti A."/>
            <person name="Choi C.J."/>
            <person name="Coesel S."/>
            <person name="De Martino A."/>
            <person name="Detter J.C."/>
            <person name="Durkin C."/>
            <person name="Falciatore A."/>
            <person name="Fournet J."/>
            <person name="Haruta M."/>
            <person name="Huysman M.J."/>
            <person name="Jenkins B.D."/>
            <person name="Jiroutova K."/>
            <person name="Jorgensen R.E."/>
            <person name="Joubert Y."/>
            <person name="Kaplan A."/>
            <person name="Kroger N."/>
            <person name="Kroth P.G."/>
            <person name="La Roche J."/>
            <person name="Lindquist E."/>
            <person name="Lommer M."/>
            <person name="Martin-Jezequel V."/>
            <person name="Lopez P.J."/>
            <person name="Lucas S."/>
            <person name="Mangogna M."/>
            <person name="McGinnis K."/>
            <person name="Medlin L.K."/>
            <person name="Montsant A."/>
            <person name="Oudot-Le Secq M.P."/>
            <person name="Napoli C."/>
            <person name="Obornik M."/>
            <person name="Parker M.S."/>
            <person name="Petit J.L."/>
            <person name="Porcel B.M."/>
            <person name="Poulsen N."/>
            <person name="Robison M."/>
            <person name="Rychlewski L."/>
            <person name="Rynearson T.A."/>
            <person name="Schmutz J."/>
            <person name="Shapiro H."/>
            <person name="Siaut M."/>
            <person name="Stanley M."/>
            <person name="Sussman M.R."/>
            <person name="Taylor A.R."/>
            <person name="Vardi A."/>
            <person name="von Dassow P."/>
            <person name="Vyverman W."/>
            <person name="Willis A."/>
            <person name="Wyrwicz L.S."/>
            <person name="Rokhsar D.S."/>
            <person name="Weissenbach J."/>
            <person name="Armbrust E.V."/>
            <person name="Green B.R."/>
            <person name="Van de Peer Y."/>
            <person name="Grigoriev I.V."/>
        </authorList>
    </citation>
    <scope>NUCLEOTIDE SEQUENCE [LARGE SCALE GENOMIC DNA]</scope>
    <source>
        <strain evidence="9 10">CCMP1335</strain>
    </source>
</reference>
<evidence type="ECO:0000256" key="2">
    <source>
        <dbReference type="ARBA" id="ARBA00022723"/>
    </source>
</evidence>
<evidence type="ECO:0008006" key="11">
    <source>
        <dbReference type="Google" id="ProtNLM"/>
    </source>
</evidence>
<accession>B8BXA4</accession>
<keyword evidence="10" id="KW-1185">Reference proteome</keyword>
<evidence type="ECO:0000313" key="10">
    <source>
        <dbReference type="Proteomes" id="UP000001449"/>
    </source>
</evidence>